<evidence type="ECO:0000256" key="2">
    <source>
        <dbReference type="ARBA" id="ARBA00022670"/>
    </source>
</evidence>
<dbReference type="InterPro" id="IPR050626">
    <property type="entry name" value="Peptidase_M16"/>
</dbReference>
<evidence type="ECO:0000256" key="5">
    <source>
        <dbReference type="ARBA" id="ARBA00023049"/>
    </source>
</evidence>
<dbReference type="GO" id="GO:0006508">
    <property type="term" value="P:proteolysis"/>
    <property type="evidence" value="ECO:0007669"/>
    <property type="project" value="UniProtKB-KW"/>
</dbReference>
<dbReference type="GO" id="GO:0046872">
    <property type="term" value="F:metal ion binding"/>
    <property type="evidence" value="ECO:0007669"/>
    <property type="project" value="InterPro"/>
</dbReference>
<evidence type="ECO:0000256" key="3">
    <source>
        <dbReference type="ARBA" id="ARBA00022801"/>
    </source>
</evidence>
<evidence type="ECO:0000313" key="7">
    <source>
        <dbReference type="EMBL" id="SVC49521.1"/>
    </source>
</evidence>
<evidence type="ECO:0000259" key="6">
    <source>
        <dbReference type="Pfam" id="PF00675"/>
    </source>
</evidence>
<sequence>MHRYFFQLLISTSLVFFSSCTSIKEEFKIEFEKYTLENGLEVILHKDDSDPIVAVTTLVHVGSSREKPGRTGFAHFFEHMSFNDSENVP</sequence>
<feature type="non-terminal residue" evidence="7">
    <location>
        <position position="89"/>
    </location>
</feature>
<dbReference type="GO" id="GO:0008237">
    <property type="term" value="F:metallopeptidase activity"/>
    <property type="evidence" value="ECO:0007669"/>
    <property type="project" value="UniProtKB-KW"/>
</dbReference>
<dbReference type="PANTHER" id="PTHR43690:SF35">
    <property type="entry name" value="NON-CATALYTIC MEMBER OF PEPTIDASE SUBFAMILY M16B-RELATED"/>
    <property type="match status" value="1"/>
</dbReference>
<protein>
    <recommendedName>
        <fullName evidence="6">Peptidase M16 N-terminal domain-containing protein</fullName>
    </recommendedName>
</protein>
<keyword evidence="4" id="KW-0862">Zinc</keyword>
<reference evidence="7" key="1">
    <citation type="submission" date="2018-05" db="EMBL/GenBank/DDBJ databases">
        <authorList>
            <person name="Lanie J.A."/>
            <person name="Ng W.-L."/>
            <person name="Kazmierczak K.M."/>
            <person name="Andrzejewski T.M."/>
            <person name="Davidsen T.M."/>
            <person name="Wayne K.J."/>
            <person name="Tettelin H."/>
            <person name="Glass J.I."/>
            <person name="Rusch D."/>
            <person name="Podicherti R."/>
            <person name="Tsui H.-C.T."/>
            <person name="Winkler M.E."/>
        </authorList>
    </citation>
    <scope>NUCLEOTIDE SEQUENCE</scope>
</reference>
<keyword evidence="3" id="KW-0378">Hydrolase</keyword>
<proteinExistence type="inferred from homology"/>
<organism evidence="7">
    <name type="scientific">marine metagenome</name>
    <dbReference type="NCBI Taxonomy" id="408172"/>
    <lineage>
        <taxon>unclassified sequences</taxon>
        <taxon>metagenomes</taxon>
        <taxon>ecological metagenomes</taxon>
    </lineage>
</organism>
<dbReference type="InterPro" id="IPR011765">
    <property type="entry name" value="Pept_M16_N"/>
</dbReference>
<name>A0A382MQB5_9ZZZZ</name>
<keyword evidence="2" id="KW-0645">Protease</keyword>
<feature type="domain" description="Peptidase M16 N-terminal" evidence="6">
    <location>
        <begin position="42"/>
        <end position="89"/>
    </location>
</feature>
<evidence type="ECO:0000256" key="1">
    <source>
        <dbReference type="ARBA" id="ARBA00007261"/>
    </source>
</evidence>
<gene>
    <name evidence="7" type="ORF">METZ01_LOCUS302375</name>
</gene>
<dbReference type="PROSITE" id="PS51257">
    <property type="entry name" value="PROKAR_LIPOPROTEIN"/>
    <property type="match status" value="1"/>
</dbReference>
<dbReference type="Pfam" id="PF00675">
    <property type="entry name" value="Peptidase_M16"/>
    <property type="match status" value="1"/>
</dbReference>
<dbReference type="SUPFAM" id="SSF63411">
    <property type="entry name" value="LuxS/MPP-like metallohydrolase"/>
    <property type="match status" value="1"/>
</dbReference>
<evidence type="ECO:0000256" key="4">
    <source>
        <dbReference type="ARBA" id="ARBA00022833"/>
    </source>
</evidence>
<keyword evidence="5" id="KW-0482">Metalloprotease</keyword>
<accession>A0A382MQB5</accession>
<comment type="similarity">
    <text evidence="1">Belongs to the peptidase M16 family.</text>
</comment>
<dbReference type="PANTHER" id="PTHR43690">
    <property type="entry name" value="NARDILYSIN"/>
    <property type="match status" value="1"/>
</dbReference>
<dbReference type="EMBL" id="UINC01094350">
    <property type="protein sequence ID" value="SVC49521.1"/>
    <property type="molecule type" value="Genomic_DNA"/>
</dbReference>
<dbReference type="Gene3D" id="3.30.830.10">
    <property type="entry name" value="Metalloenzyme, LuxS/M16 peptidase-like"/>
    <property type="match status" value="1"/>
</dbReference>
<dbReference type="AlphaFoldDB" id="A0A382MQB5"/>
<dbReference type="InterPro" id="IPR011249">
    <property type="entry name" value="Metalloenz_LuxS/M16"/>
</dbReference>